<accession>A0A399QYU1</accession>
<organism evidence="3 4">
    <name type="scientific">Henriciella barbarensis</name>
    <dbReference type="NCBI Taxonomy" id="86342"/>
    <lineage>
        <taxon>Bacteria</taxon>
        <taxon>Pseudomonadati</taxon>
        <taxon>Pseudomonadota</taxon>
        <taxon>Alphaproteobacteria</taxon>
        <taxon>Hyphomonadales</taxon>
        <taxon>Hyphomonadaceae</taxon>
        <taxon>Henriciella</taxon>
    </lineage>
</organism>
<feature type="region of interest" description="Disordered" evidence="1">
    <location>
        <begin position="1"/>
        <end position="133"/>
    </location>
</feature>
<dbReference type="AlphaFoldDB" id="A0A399QYU1"/>
<dbReference type="InterPro" id="IPR038610">
    <property type="entry name" value="FliK-like_C_sf"/>
</dbReference>
<feature type="domain" description="Flagellar hook-length control protein-like C-terminal" evidence="2">
    <location>
        <begin position="392"/>
        <end position="468"/>
    </location>
</feature>
<name>A0A399QYU1_9PROT</name>
<dbReference type="Pfam" id="PF02120">
    <property type="entry name" value="Flg_hook"/>
    <property type="match status" value="1"/>
</dbReference>
<keyword evidence="4" id="KW-1185">Reference proteome</keyword>
<evidence type="ECO:0000259" key="2">
    <source>
        <dbReference type="Pfam" id="PF02120"/>
    </source>
</evidence>
<reference evidence="3 4" key="1">
    <citation type="submission" date="2018-08" db="EMBL/GenBank/DDBJ databases">
        <title>Henriciella mobilis sp. nov., isolated from seawater.</title>
        <authorList>
            <person name="Cheng H."/>
            <person name="Wu Y.-H."/>
            <person name="Xu X.-W."/>
            <person name="Guo L.-L."/>
        </authorList>
    </citation>
    <scope>NUCLEOTIDE SEQUENCE [LARGE SCALE GENOMIC DNA]</scope>
    <source>
        <strain evidence="3 4">CCUG66934</strain>
    </source>
</reference>
<feature type="compositionally biased region" description="Low complexity" evidence="1">
    <location>
        <begin position="176"/>
        <end position="187"/>
    </location>
</feature>
<comment type="caution">
    <text evidence="3">The sequence shown here is derived from an EMBL/GenBank/DDBJ whole genome shotgun (WGS) entry which is preliminary data.</text>
</comment>
<dbReference type="OrthoDB" id="7203912at2"/>
<proteinExistence type="predicted"/>
<dbReference type="EMBL" id="QWGB01000005">
    <property type="protein sequence ID" value="RIJ23701.1"/>
    <property type="molecule type" value="Genomic_DNA"/>
</dbReference>
<evidence type="ECO:0000313" key="3">
    <source>
        <dbReference type="EMBL" id="RIJ23701.1"/>
    </source>
</evidence>
<evidence type="ECO:0000313" key="4">
    <source>
        <dbReference type="Proteomes" id="UP000265431"/>
    </source>
</evidence>
<dbReference type="RefSeq" id="WP_119378891.1">
    <property type="nucleotide sequence ID" value="NZ_QWGB01000005.1"/>
</dbReference>
<sequence length="514" mass="51787">MPAAIGPLGPLLAEPARARSEPAQSGRGTAFAEVLETEGRSDQASSEDDGEHADGAGNAAVLAFSSQPRAAEEDTATEIAKADLEPDRAASDPAALAPAPAAAAAAPANEAESEPAPSFSDKPVQPSGDVKVDDVAAKTKTAANVEIASTDSVAEVKSEGRAVQAGAVPADAPRPIAETEITSTETASDGRVRGTASDAAAQRTETSEVDVAKVAEFKAGKVATSDAMTDARAEIRGGEAPGRPDLVLASLNPGAQMTERGTGRLKDVPATASPATVSAAGIDPEATPQIDRAGTQPAITPAPPASDSVAESSAFLSGGLEVSAQATAPSDSGQQAPTLSLAAGAPASAPVAAQAPAAGATGFGAMMTPAQATIVAAPQEIVDIVSSKLAGGDKPDRIMVQLDPPELGRVSIEFKFDAQGLQQVAVRADTPEAMKQLRLLHFDLVQSLEQHGLSARDMTFSEGSANGSQNQQASEFIDYTAVADIEAETIPAPALLQARRAPITIGASGLNIKL</sequence>
<feature type="compositionally biased region" description="Low complexity" evidence="1">
    <location>
        <begin position="268"/>
        <end position="280"/>
    </location>
</feature>
<protein>
    <recommendedName>
        <fullName evidence="2">Flagellar hook-length control protein-like C-terminal domain-containing protein</fullName>
    </recommendedName>
</protein>
<gene>
    <name evidence="3" type="ORF">D1224_05420</name>
</gene>
<feature type="region of interest" description="Disordered" evidence="1">
    <location>
        <begin position="235"/>
        <end position="313"/>
    </location>
</feature>
<evidence type="ECO:0000256" key="1">
    <source>
        <dbReference type="SAM" id="MobiDB-lite"/>
    </source>
</evidence>
<dbReference type="Proteomes" id="UP000265431">
    <property type="component" value="Unassembled WGS sequence"/>
</dbReference>
<feature type="region of interest" description="Disordered" evidence="1">
    <location>
        <begin position="154"/>
        <end position="206"/>
    </location>
</feature>
<feature type="compositionally biased region" description="Basic and acidic residues" evidence="1">
    <location>
        <begin position="80"/>
        <end position="90"/>
    </location>
</feature>
<feature type="compositionally biased region" description="Low complexity" evidence="1">
    <location>
        <begin position="91"/>
        <end position="118"/>
    </location>
</feature>
<dbReference type="Gene3D" id="3.30.750.140">
    <property type="match status" value="1"/>
</dbReference>
<dbReference type="InterPro" id="IPR021136">
    <property type="entry name" value="Flagellar_hook_control-like_C"/>
</dbReference>